<feature type="domain" description="Exostosin GT47" evidence="2">
    <location>
        <begin position="18"/>
        <end position="117"/>
    </location>
</feature>
<evidence type="ECO:0000313" key="4">
    <source>
        <dbReference type="Proteomes" id="UP000037460"/>
    </source>
</evidence>
<accession>A0A0M0JAI7</accession>
<sequence length="202" mass="22641">MSEKHLVDQTPDEQLEREAYSEGVRQLLWKYQRLTPGFKVVDRSPTYAEDYASTRYCLAPLGVGWGVRLLWAIEAGCIPVLFSSQVAAWFEDAIDYGSFALRGLPKTALRTLPAVLEAVSLEQRAALQASLWRHRHLFLWRGGGFAYNMTLHELCWRARRRRAKVHCAALLPAEIASLVIPAAARSNGVGGREPRRARLGGP</sequence>
<proteinExistence type="inferred from homology"/>
<dbReference type="AlphaFoldDB" id="A0A0M0JAI7"/>
<dbReference type="PANTHER" id="PTHR11062">
    <property type="entry name" value="EXOSTOSIN HEPARAN SULFATE GLYCOSYLTRANSFERASE -RELATED"/>
    <property type="match status" value="1"/>
</dbReference>
<dbReference type="GO" id="GO:0016757">
    <property type="term" value="F:glycosyltransferase activity"/>
    <property type="evidence" value="ECO:0007669"/>
    <property type="project" value="InterPro"/>
</dbReference>
<dbReference type="InterPro" id="IPR040911">
    <property type="entry name" value="Exostosin_GT47"/>
</dbReference>
<name>A0A0M0JAI7_9EUKA</name>
<evidence type="ECO:0000313" key="3">
    <source>
        <dbReference type="EMBL" id="KOO23480.1"/>
    </source>
</evidence>
<keyword evidence="4" id="KW-1185">Reference proteome</keyword>
<dbReference type="EMBL" id="JWZX01003187">
    <property type="protein sequence ID" value="KOO23480.1"/>
    <property type="molecule type" value="Genomic_DNA"/>
</dbReference>
<dbReference type="Pfam" id="PF03016">
    <property type="entry name" value="Exostosin_GT47"/>
    <property type="match status" value="1"/>
</dbReference>
<evidence type="ECO:0000259" key="2">
    <source>
        <dbReference type="Pfam" id="PF03016"/>
    </source>
</evidence>
<gene>
    <name evidence="3" type="ORF">Ctob_009261</name>
</gene>
<evidence type="ECO:0000256" key="1">
    <source>
        <dbReference type="ARBA" id="ARBA00010271"/>
    </source>
</evidence>
<dbReference type="Proteomes" id="UP000037460">
    <property type="component" value="Unassembled WGS sequence"/>
</dbReference>
<comment type="similarity">
    <text evidence="1">Belongs to the glycosyltransferase 47 family.</text>
</comment>
<dbReference type="OrthoDB" id="1924787at2759"/>
<protein>
    <submittedName>
        <fullName evidence="3">Exostosin-like glycosyltransferase</fullName>
    </submittedName>
</protein>
<reference evidence="4" key="1">
    <citation type="journal article" date="2015" name="PLoS Genet.">
        <title>Genome Sequence and Transcriptome Analyses of Chrysochromulina tobin: Metabolic Tools for Enhanced Algal Fitness in the Prominent Order Prymnesiales (Haptophyceae).</title>
        <authorList>
            <person name="Hovde B.T."/>
            <person name="Deodato C.R."/>
            <person name="Hunsperger H.M."/>
            <person name="Ryken S.A."/>
            <person name="Yost W."/>
            <person name="Jha R.K."/>
            <person name="Patterson J."/>
            <person name="Monnat R.J. Jr."/>
            <person name="Barlow S.B."/>
            <person name="Starkenburg S.R."/>
            <person name="Cattolico R.A."/>
        </authorList>
    </citation>
    <scope>NUCLEOTIDE SEQUENCE</scope>
    <source>
        <strain evidence="4">CCMP291</strain>
    </source>
</reference>
<comment type="caution">
    <text evidence="3">The sequence shown here is derived from an EMBL/GenBank/DDBJ whole genome shotgun (WGS) entry which is preliminary data.</text>
</comment>
<dbReference type="InterPro" id="IPR004263">
    <property type="entry name" value="Exostosin"/>
</dbReference>
<organism evidence="3 4">
    <name type="scientific">Chrysochromulina tobinii</name>
    <dbReference type="NCBI Taxonomy" id="1460289"/>
    <lineage>
        <taxon>Eukaryota</taxon>
        <taxon>Haptista</taxon>
        <taxon>Haptophyta</taxon>
        <taxon>Prymnesiophyceae</taxon>
        <taxon>Prymnesiales</taxon>
        <taxon>Chrysochromulinaceae</taxon>
        <taxon>Chrysochromulina</taxon>
    </lineage>
</organism>
<dbReference type="PANTHER" id="PTHR11062:SF376">
    <property type="entry name" value="EXOSTOSIN FAMILY PROTEIN"/>
    <property type="match status" value="1"/>
</dbReference>
<keyword evidence="3" id="KW-0808">Transferase</keyword>